<evidence type="ECO:0000313" key="1">
    <source>
        <dbReference type="EMBL" id="QBZ70674.1"/>
    </source>
</evidence>
<evidence type="ECO:0000313" key="2">
    <source>
        <dbReference type="Proteomes" id="UP000297195"/>
    </source>
</evidence>
<gene>
    <name evidence="1" type="ORF">pETSU_093</name>
</gene>
<dbReference type="EMBL" id="MK689364">
    <property type="protein sequence ID" value="QBZ70674.1"/>
    <property type="molecule type" value="Genomic_DNA"/>
</dbReference>
<reference evidence="1 2" key="1">
    <citation type="submission" date="2019-03" db="EMBL/GenBank/DDBJ databases">
        <authorList>
            <person name="Kim S.G."/>
            <person name="Park S.C."/>
        </authorList>
    </citation>
    <scope>NUCLEOTIDE SEQUENCE [LARGE SCALE GENOMIC DNA]</scope>
</reference>
<dbReference type="Proteomes" id="UP000297195">
    <property type="component" value="Segment"/>
</dbReference>
<organism evidence="1 2">
    <name type="scientific">Edwardsiella phage pEt-SU</name>
    <dbReference type="NCBI Taxonomy" id="2562142"/>
    <lineage>
        <taxon>Viruses</taxon>
        <taxon>Duplodnaviria</taxon>
        <taxon>Heunggongvirae</taxon>
        <taxon>Uroviricota</taxon>
        <taxon>Caudoviricetes</taxon>
        <taxon>Chimalliviridae</taxon>
        <taxon>Petsuvirus</taxon>
        <taxon>Petsuvirus pEtSU</taxon>
    </lineage>
</organism>
<name>A0A4D6DWI8_9CAUD</name>
<keyword evidence="2" id="KW-1185">Reference proteome</keyword>
<accession>A0A4D6DWI8</accession>
<proteinExistence type="predicted"/>
<protein>
    <submittedName>
        <fullName evidence="1">Uncharacterized protein</fullName>
    </submittedName>
</protein>
<sequence length="108" mass="12215">MFKTQKLVFNRRLGGDQLKKIEAMVEDTPGVFITDVKTHSIELIVEFNGTQGFVPAYSELVNTLYRGLNFGNAIHLDGEGYVLVFQANTTLQSEDMKQDLQTKGRKLF</sequence>